<feature type="compositionally biased region" description="Basic and acidic residues" evidence="1">
    <location>
        <begin position="186"/>
        <end position="205"/>
    </location>
</feature>
<evidence type="ECO:0000256" key="1">
    <source>
        <dbReference type="SAM" id="MobiDB-lite"/>
    </source>
</evidence>
<feature type="region of interest" description="Disordered" evidence="1">
    <location>
        <begin position="97"/>
        <end position="205"/>
    </location>
</feature>
<sequence>MRCERHEVPAFFPFAWGDSLMLDRSHAFQNDGTLGSDEKDKTTNELVEQKSSETGKASDIPEAKPQEDVRVKSPEPVADTLVKEELNNAPEVALAIGVPKPEASDEKKEILKPTTENSETEPSQTIKEVKPVENAKVETLEEKKTEEKPLPETIKHSMLDQTNSLETETSQKKTEEKPVDTPNVETDEKKKIEDKPNTAEQKTEK</sequence>
<feature type="compositionally biased region" description="Basic and acidic residues" evidence="1">
    <location>
        <begin position="59"/>
        <end position="73"/>
    </location>
</feature>
<feature type="compositionally biased region" description="Polar residues" evidence="1">
    <location>
        <begin position="114"/>
        <end position="126"/>
    </location>
</feature>
<feature type="compositionally biased region" description="Basic and acidic residues" evidence="1">
    <location>
        <begin position="127"/>
        <end position="158"/>
    </location>
</feature>
<evidence type="ECO:0000313" key="3">
    <source>
        <dbReference type="Proteomes" id="UP001604277"/>
    </source>
</evidence>
<reference evidence="3" key="1">
    <citation type="submission" date="2024-07" db="EMBL/GenBank/DDBJ databases">
        <title>Two chromosome-level genome assemblies of Korean endemic species Abeliophyllum distichum and Forsythia ovata (Oleaceae).</title>
        <authorList>
            <person name="Jang H."/>
        </authorList>
    </citation>
    <scope>NUCLEOTIDE SEQUENCE [LARGE SCALE GENOMIC DNA]</scope>
</reference>
<feature type="region of interest" description="Disordered" evidence="1">
    <location>
        <begin position="28"/>
        <end position="77"/>
    </location>
</feature>
<dbReference type="AlphaFoldDB" id="A0ABD1WP90"/>
<feature type="compositionally biased region" description="Basic and acidic residues" evidence="1">
    <location>
        <begin position="102"/>
        <end position="111"/>
    </location>
</feature>
<feature type="compositionally biased region" description="Basic and acidic residues" evidence="1">
    <location>
        <begin position="169"/>
        <end position="179"/>
    </location>
</feature>
<dbReference type="Proteomes" id="UP001604277">
    <property type="component" value="Unassembled WGS sequence"/>
</dbReference>
<proteinExistence type="predicted"/>
<feature type="compositionally biased region" description="Basic and acidic residues" evidence="1">
    <location>
        <begin position="36"/>
        <end position="53"/>
    </location>
</feature>
<keyword evidence="3" id="KW-1185">Reference proteome</keyword>
<name>A0ABD1WP90_9LAMI</name>
<comment type="caution">
    <text evidence="2">The sequence shown here is derived from an EMBL/GenBank/DDBJ whole genome shotgun (WGS) entry which is preliminary data.</text>
</comment>
<organism evidence="2 3">
    <name type="scientific">Forsythia ovata</name>
    <dbReference type="NCBI Taxonomy" id="205694"/>
    <lineage>
        <taxon>Eukaryota</taxon>
        <taxon>Viridiplantae</taxon>
        <taxon>Streptophyta</taxon>
        <taxon>Embryophyta</taxon>
        <taxon>Tracheophyta</taxon>
        <taxon>Spermatophyta</taxon>
        <taxon>Magnoliopsida</taxon>
        <taxon>eudicotyledons</taxon>
        <taxon>Gunneridae</taxon>
        <taxon>Pentapetalae</taxon>
        <taxon>asterids</taxon>
        <taxon>lamiids</taxon>
        <taxon>Lamiales</taxon>
        <taxon>Oleaceae</taxon>
        <taxon>Forsythieae</taxon>
        <taxon>Forsythia</taxon>
    </lineage>
</organism>
<protein>
    <submittedName>
        <fullName evidence="2">Uncharacterized protein</fullName>
    </submittedName>
</protein>
<dbReference type="EMBL" id="JBFOLJ010000002">
    <property type="protein sequence ID" value="KAL2551504.1"/>
    <property type="molecule type" value="Genomic_DNA"/>
</dbReference>
<accession>A0ABD1WP90</accession>
<gene>
    <name evidence="2" type="ORF">Fot_05123</name>
</gene>
<evidence type="ECO:0000313" key="2">
    <source>
        <dbReference type="EMBL" id="KAL2551504.1"/>
    </source>
</evidence>